<gene>
    <name evidence="4" type="ORF">SNAT2548_LOCUS30914</name>
</gene>
<dbReference type="PANTHER" id="PTHR35128:SF1">
    <property type="entry name" value="SECRETION-REGULATING GUANINE NUCLEOTIDE EXCHANGE FACTOR"/>
    <property type="match status" value="1"/>
</dbReference>
<dbReference type="InterPro" id="IPR029058">
    <property type="entry name" value="AB_hydrolase_fold"/>
</dbReference>
<dbReference type="OrthoDB" id="10022521at2759"/>
<dbReference type="Pfam" id="PF00561">
    <property type="entry name" value="Abhydrolase_1"/>
    <property type="match status" value="1"/>
</dbReference>
<evidence type="ECO:0000256" key="2">
    <source>
        <dbReference type="SAM" id="SignalP"/>
    </source>
</evidence>
<dbReference type="Proteomes" id="UP000604046">
    <property type="component" value="Unassembled WGS sequence"/>
</dbReference>
<protein>
    <recommendedName>
        <fullName evidence="3">AB hydrolase-1 domain-containing protein</fullName>
    </recommendedName>
</protein>
<keyword evidence="2" id="KW-0732">Signal</keyword>
<dbReference type="EMBL" id="CAJNDS010002631">
    <property type="protein sequence ID" value="CAE7550486.1"/>
    <property type="molecule type" value="Genomic_DNA"/>
</dbReference>
<name>A0A812U3I6_9DINO</name>
<reference evidence="4" key="1">
    <citation type="submission" date="2021-02" db="EMBL/GenBank/DDBJ databases">
        <authorList>
            <person name="Dougan E. K."/>
            <person name="Rhodes N."/>
            <person name="Thang M."/>
            <person name="Chan C."/>
        </authorList>
    </citation>
    <scope>NUCLEOTIDE SEQUENCE</scope>
</reference>
<evidence type="ECO:0000259" key="3">
    <source>
        <dbReference type="Pfam" id="PF00561"/>
    </source>
</evidence>
<evidence type="ECO:0000313" key="5">
    <source>
        <dbReference type="Proteomes" id="UP000604046"/>
    </source>
</evidence>
<comment type="caution">
    <text evidence="4">The sequence shown here is derived from an EMBL/GenBank/DDBJ whole genome shotgun (WGS) entry which is preliminary data.</text>
</comment>
<proteinExistence type="predicted"/>
<dbReference type="Gene3D" id="3.40.50.1820">
    <property type="entry name" value="alpha/beta hydrolase"/>
    <property type="match status" value="2"/>
</dbReference>
<sequence length="568" mass="60961">MLRLWALSCALLLSAARESGHFRPKYARVDGEVETLWQRPAVEPKGIFFIAHGCQHQGTDVFDEVAEDGWKFDDCATSNYGKCLGLPEEGALRRYALSRGYVVMAVSGGSGVRSCWYGARDVAKVGAAVRHVRNVEQLPADLPLLALGASSGGAFVGLLPGADASIGLGKLQCIVPEIMDVDSSVNNGVPTLFIHMPRDERTAAFVAESIGDLTARGIRVSELRVQPQAITPAFLRSCLSEADAAQLVKALQEHSVVDAEGFLLADARAREWVPAAKEALGSNSRDSFRPDESCLAELMNVAWAKHEFSSQFAKEIFDFCEGQEPPVPALAETHGARTWETRFGQMEVFEFGAAPQPLAIALPGMNPSLVHEFDPIAKRLAKEGYHVLLPHLHANPKTRPGQLSVQGLEGVLQDLLQANGYNQVAILLGKSWGGGMASSLANSEALKVQKLVLVAPARSEPSSWPASLPVALFWAEDDATVPLPTSPSLRKRAQLFHTEPTGGHRVLPSYADPIARFVGSPAAAEVDAKGVPKSTGRVGDSGESSFDKVARTGSMPRMTDSHSHADQL</sequence>
<organism evidence="4 5">
    <name type="scientific">Symbiodinium natans</name>
    <dbReference type="NCBI Taxonomy" id="878477"/>
    <lineage>
        <taxon>Eukaryota</taxon>
        <taxon>Sar</taxon>
        <taxon>Alveolata</taxon>
        <taxon>Dinophyceae</taxon>
        <taxon>Suessiales</taxon>
        <taxon>Symbiodiniaceae</taxon>
        <taxon>Symbiodinium</taxon>
    </lineage>
</organism>
<dbReference type="PANTHER" id="PTHR35128">
    <property type="entry name" value="SECRETION-REGULATING GUANINE NUCLEOTIDE EXCHANGE FACTOR"/>
    <property type="match status" value="1"/>
</dbReference>
<feature type="compositionally biased region" description="Basic and acidic residues" evidence="1">
    <location>
        <begin position="559"/>
        <end position="568"/>
    </location>
</feature>
<evidence type="ECO:0000256" key="1">
    <source>
        <dbReference type="SAM" id="MobiDB-lite"/>
    </source>
</evidence>
<keyword evidence="5" id="KW-1185">Reference proteome</keyword>
<dbReference type="InterPro" id="IPR000073">
    <property type="entry name" value="AB_hydrolase_1"/>
</dbReference>
<dbReference type="AlphaFoldDB" id="A0A812U3I6"/>
<accession>A0A812U3I6</accession>
<feature type="chain" id="PRO_5032908360" description="AB hydrolase-1 domain-containing protein" evidence="2">
    <location>
        <begin position="17"/>
        <end position="568"/>
    </location>
</feature>
<feature type="domain" description="AB hydrolase-1" evidence="3">
    <location>
        <begin position="371"/>
        <end position="471"/>
    </location>
</feature>
<feature type="signal peptide" evidence="2">
    <location>
        <begin position="1"/>
        <end position="16"/>
    </location>
</feature>
<evidence type="ECO:0000313" key="4">
    <source>
        <dbReference type="EMBL" id="CAE7550486.1"/>
    </source>
</evidence>
<feature type="region of interest" description="Disordered" evidence="1">
    <location>
        <begin position="525"/>
        <end position="568"/>
    </location>
</feature>
<dbReference type="SUPFAM" id="SSF53474">
    <property type="entry name" value="alpha/beta-Hydrolases"/>
    <property type="match status" value="2"/>
</dbReference>